<evidence type="ECO:0000259" key="7">
    <source>
        <dbReference type="PROSITE" id="PS51085"/>
    </source>
</evidence>
<dbReference type="EMBL" id="LGSI01000035">
    <property type="protein sequence ID" value="OCR25349.1"/>
    <property type="molecule type" value="Genomic_DNA"/>
</dbReference>
<dbReference type="GO" id="GO:0016491">
    <property type="term" value="F:oxidoreductase activity"/>
    <property type="evidence" value="ECO:0007669"/>
    <property type="project" value="UniProtKB-KW"/>
</dbReference>
<dbReference type="PANTHER" id="PTHR47354:SF1">
    <property type="entry name" value="CARNITINE MONOOXYGENASE REDUCTASE SUBUNIT"/>
    <property type="match status" value="1"/>
</dbReference>
<sequence length="319" mass="34629">MDQVWAAQVVKREQAAEGVTLFELVSLDRRTMVDFSAGAHIALHMSVGIRQYSLCNGPDDRDCYRIAVRLEADGRGGSRQICESLHVGDVVQVSGPFNHFALNADDPHPLLIAAGIGITPMLAMALECQANGRPFELHYAGRASHRMAFLPLVGERLKDATRLYAPDLNDGERMQLQQVIPAATLGRHLYVCGPASLIDDVCATARAKGWADDHIHFEHFHGAPPIPQQGDVPFEVQIQSTGQCITVGAEETVADALQRNGIYLNVSCGSGVCGACRTGVIAGEVDHRDYFYTPQEHAQGTEFTPCCSRARGAKLLLDL</sequence>
<reference evidence="9 10" key="1">
    <citation type="submission" date="2015-07" db="EMBL/GenBank/DDBJ databases">
        <title>Draft genome sequence of a diazotrophic, plant growth-promoting rhizobacterium of the Pseudomonas syringae complex.</title>
        <authorList>
            <person name="Patten C.L."/>
            <person name="Jeong H."/>
        </authorList>
    </citation>
    <scope>NUCLEOTIDE SEQUENCE [LARGE SCALE GENOMIC DNA]</scope>
    <source>
        <strain evidence="9 10">GR12-2</strain>
    </source>
</reference>
<dbReference type="Gene3D" id="3.40.50.80">
    <property type="entry name" value="Nucleotide-binding domain of ferredoxin-NADP reductase (FNR) module"/>
    <property type="match status" value="1"/>
</dbReference>
<dbReference type="InterPro" id="IPR008333">
    <property type="entry name" value="Cbr1-like_FAD-bd_dom"/>
</dbReference>
<dbReference type="PANTHER" id="PTHR47354">
    <property type="entry name" value="NADH OXIDOREDUCTASE HCR"/>
    <property type="match status" value="1"/>
</dbReference>
<name>A0A1C7Z7K8_PSESX</name>
<dbReference type="InterPro" id="IPR050415">
    <property type="entry name" value="MRET"/>
</dbReference>
<dbReference type="InterPro" id="IPR001041">
    <property type="entry name" value="2Fe-2S_ferredoxin-type"/>
</dbReference>
<proteinExistence type="predicted"/>
<accession>A0A1C7Z7K8</accession>
<keyword evidence="2" id="KW-0001">2Fe-2S</keyword>
<evidence type="ECO:0000313" key="10">
    <source>
        <dbReference type="Proteomes" id="UP000093104"/>
    </source>
</evidence>
<dbReference type="PRINTS" id="PR00409">
    <property type="entry name" value="PHDIOXRDTASE"/>
</dbReference>
<dbReference type="InterPro" id="IPR039261">
    <property type="entry name" value="FNR_nucleotide-bd"/>
</dbReference>
<dbReference type="PROSITE" id="PS51384">
    <property type="entry name" value="FAD_FR"/>
    <property type="match status" value="1"/>
</dbReference>
<organism evidence="9 10">
    <name type="scientific">Pseudomonas syringae</name>
    <dbReference type="NCBI Taxonomy" id="317"/>
    <lineage>
        <taxon>Bacteria</taxon>
        <taxon>Pseudomonadati</taxon>
        <taxon>Pseudomonadota</taxon>
        <taxon>Gammaproteobacteria</taxon>
        <taxon>Pseudomonadales</taxon>
        <taxon>Pseudomonadaceae</taxon>
        <taxon>Pseudomonas</taxon>
    </lineage>
</organism>
<evidence type="ECO:0000256" key="2">
    <source>
        <dbReference type="ARBA" id="ARBA00022714"/>
    </source>
</evidence>
<evidence type="ECO:0000256" key="3">
    <source>
        <dbReference type="ARBA" id="ARBA00022723"/>
    </source>
</evidence>
<dbReference type="Pfam" id="PF00970">
    <property type="entry name" value="FAD_binding_6"/>
    <property type="match status" value="1"/>
</dbReference>
<dbReference type="InterPro" id="IPR017938">
    <property type="entry name" value="Riboflavin_synthase-like_b-brl"/>
</dbReference>
<dbReference type="GO" id="GO:0051537">
    <property type="term" value="F:2 iron, 2 sulfur cluster binding"/>
    <property type="evidence" value="ECO:0007669"/>
    <property type="project" value="UniProtKB-KW"/>
</dbReference>
<evidence type="ECO:0000256" key="1">
    <source>
        <dbReference type="ARBA" id="ARBA00022630"/>
    </source>
</evidence>
<dbReference type="Proteomes" id="UP000093104">
    <property type="component" value="Unassembled WGS sequence"/>
</dbReference>
<dbReference type="CDD" id="cd00207">
    <property type="entry name" value="fer2"/>
    <property type="match status" value="1"/>
</dbReference>
<evidence type="ECO:0000256" key="5">
    <source>
        <dbReference type="ARBA" id="ARBA00023004"/>
    </source>
</evidence>
<protein>
    <recommendedName>
        <fullName evidence="11">Vanillate O-demethylase oxidoreductase</fullName>
    </recommendedName>
</protein>
<keyword evidence="3" id="KW-0479">Metal-binding</keyword>
<dbReference type="PATRIC" id="fig|317.243.peg.1233"/>
<comment type="caution">
    <text evidence="9">The sequence shown here is derived from an EMBL/GenBank/DDBJ whole genome shotgun (WGS) entry which is preliminary data.</text>
</comment>
<dbReference type="Gene3D" id="2.40.30.10">
    <property type="entry name" value="Translation factors"/>
    <property type="match status" value="1"/>
</dbReference>
<dbReference type="SUPFAM" id="SSF63380">
    <property type="entry name" value="Riboflavin synthase domain-like"/>
    <property type="match status" value="1"/>
</dbReference>
<evidence type="ECO:0000256" key="6">
    <source>
        <dbReference type="ARBA" id="ARBA00023014"/>
    </source>
</evidence>
<keyword evidence="5" id="KW-0408">Iron</keyword>
<dbReference type="Pfam" id="PF00111">
    <property type="entry name" value="Fer2"/>
    <property type="match status" value="1"/>
</dbReference>
<dbReference type="PROSITE" id="PS00197">
    <property type="entry name" value="2FE2S_FER_1"/>
    <property type="match status" value="1"/>
</dbReference>
<dbReference type="SUPFAM" id="SSF52343">
    <property type="entry name" value="Ferredoxin reductase-like, C-terminal NADP-linked domain"/>
    <property type="match status" value="1"/>
</dbReference>
<gene>
    <name evidence="9" type="ORF">AFK24_09765</name>
</gene>
<dbReference type="InterPro" id="IPR036010">
    <property type="entry name" value="2Fe-2S_ferredoxin-like_sf"/>
</dbReference>
<feature type="domain" description="FAD-binding FR-type" evidence="8">
    <location>
        <begin position="2"/>
        <end position="103"/>
    </location>
</feature>
<dbReference type="Gene3D" id="3.10.20.30">
    <property type="match status" value="1"/>
</dbReference>
<feature type="domain" description="2Fe-2S ferredoxin-type" evidence="7">
    <location>
        <begin position="234"/>
        <end position="319"/>
    </location>
</feature>
<keyword evidence="1" id="KW-0285">Flavoprotein</keyword>
<evidence type="ECO:0000313" key="9">
    <source>
        <dbReference type="EMBL" id="OCR25349.1"/>
    </source>
</evidence>
<dbReference type="InterPro" id="IPR012675">
    <property type="entry name" value="Beta-grasp_dom_sf"/>
</dbReference>
<evidence type="ECO:0008006" key="11">
    <source>
        <dbReference type="Google" id="ProtNLM"/>
    </source>
</evidence>
<dbReference type="CDD" id="cd06185">
    <property type="entry name" value="PDR_like"/>
    <property type="match status" value="1"/>
</dbReference>
<evidence type="ECO:0000259" key="8">
    <source>
        <dbReference type="PROSITE" id="PS51384"/>
    </source>
</evidence>
<dbReference type="GO" id="GO:0046872">
    <property type="term" value="F:metal ion binding"/>
    <property type="evidence" value="ECO:0007669"/>
    <property type="project" value="UniProtKB-KW"/>
</dbReference>
<keyword evidence="6" id="KW-0411">Iron-sulfur</keyword>
<dbReference type="InterPro" id="IPR006058">
    <property type="entry name" value="2Fe2S_fd_BS"/>
</dbReference>
<dbReference type="SUPFAM" id="SSF54292">
    <property type="entry name" value="2Fe-2S ferredoxin-like"/>
    <property type="match status" value="1"/>
</dbReference>
<dbReference type="AlphaFoldDB" id="A0A1C7Z7K8"/>
<keyword evidence="4" id="KW-0560">Oxidoreductase</keyword>
<dbReference type="InterPro" id="IPR017927">
    <property type="entry name" value="FAD-bd_FR_type"/>
</dbReference>
<evidence type="ECO:0000256" key="4">
    <source>
        <dbReference type="ARBA" id="ARBA00023002"/>
    </source>
</evidence>
<dbReference type="PROSITE" id="PS51085">
    <property type="entry name" value="2FE2S_FER_2"/>
    <property type="match status" value="1"/>
</dbReference>